<evidence type="ECO:0000313" key="3">
    <source>
        <dbReference type="Proteomes" id="UP001055712"/>
    </source>
</evidence>
<feature type="repeat" description="TPR" evidence="1">
    <location>
        <begin position="219"/>
        <end position="252"/>
    </location>
</feature>
<dbReference type="InterPro" id="IPR011990">
    <property type="entry name" value="TPR-like_helical_dom_sf"/>
</dbReference>
<gene>
    <name evidence="2" type="ORF">D9Q98_007561</name>
</gene>
<reference evidence="2" key="1">
    <citation type="journal article" date="2019" name="Plant J.">
        <title>Chlorella vulgaris genome assembly and annotation reveals the molecular basis for metabolic acclimation to high light conditions.</title>
        <authorList>
            <person name="Cecchin M."/>
            <person name="Marcolungo L."/>
            <person name="Rossato M."/>
            <person name="Girolomoni L."/>
            <person name="Cosentino E."/>
            <person name="Cuine S."/>
            <person name="Li-Beisson Y."/>
            <person name="Delledonne M."/>
            <person name="Ballottari M."/>
        </authorList>
    </citation>
    <scope>NUCLEOTIDE SEQUENCE</scope>
    <source>
        <strain evidence="2">211/11P</strain>
    </source>
</reference>
<dbReference type="Gene3D" id="1.25.40.10">
    <property type="entry name" value="Tetratricopeptide repeat domain"/>
    <property type="match status" value="1"/>
</dbReference>
<proteinExistence type="predicted"/>
<keyword evidence="3" id="KW-1185">Reference proteome</keyword>
<dbReference type="OrthoDB" id="1902587at2759"/>
<dbReference type="EMBL" id="SIDB01000009">
    <property type="protein sequence ID" value="KAI3428738.1"/>
    <property type="molecule type" value="Genomic_DNA"/>
</dbReference>
<comment type="caution">
    <text evidence="2">The sequence shown here is derived from an EMBL/GenBank/DDBJ whole genome shotgun (WGS) entry which is preliminary data.</text>
</comment>
<dbReference type="PROSITE" id="PS50005">
    <property type="entry name" value="TPR"/>
    <property type="match status" value="1"/>
</dbReference>
<reference evidence="2" key="2">
    <citation type="submission" date="2020-11" db="EMBL/GenBank/DDBJ databases">
        <authorList>
            <person name="Cecchin M."/>
            <person name="Marcolungo L."/>
            <person name="Rossato M."/>
            <person name="Girolomoni L."/>
            <person name="Cosentino E."/>
            <person name="Cuine S."/>
            <person name="Li-Beisson Y."/>
            <person name="Delledonne M."/>
            <person name="Ballottari M."/>
        </authorList>
    </citation>
    <scope>NUCLEOTIDE SEQUENCE</scope>
    <source>
        <strain evidence="2">211/11P</strain>
        <tissue evidence="2">Whole cell</tissue>
    </source>
</reference>
<dbReference type="SUPFAM" id="SSF48452">
    <property type="entry name" value="TPR-like"/>
    <property type="match status" value="1"/>
</dbReference>
<name>A0A9D4TLF4_CHLVU</name>
<evidence type="ECO:0000313" key="2">
    <source>
        <dbReference type="EMBL" id="KAI3428738.1"/>
    </source>
</evidence>
<dbReference type="InterPro" id="IPR050754">
    <property type="entry name" value="FKBP4/5/8-like"/>
</dbReference>
<dbReference type="Proteomes" id="UP001055712">
    <property type="component" value="Unassembled WGS sequence"/>
</dbReference>
<keyword evidence="1" id="KW-0802">TPR repeat</keyword>
<dbReference type="SMART" id="SM00028">
    <property type="entry name" value="TPR"/>
    <property type="match status" value="3"/>
</dbReference>
<dbReference type="InterPro" id="IPR019734">
    <property type="entry name" value="TPR_rpt"/>
</dbReference>
<protein>
    <submittedName>
        <fullName evidence="2">Uncharacterized protein</fullName>
    </submittedName>
</protein>
<organism evidence="2 3">
    <name type="scientific">Chlorella vulgaris</name>
    <name type="common">Green alga</name>
    <dbReference type="NCBI Taxonomy" id="3077"/>
    <lineage>
        <taxon>Eukaryota</taxon>
        <taxon>Viridiplantae</taxon>
        <taxon>Chlorophyta</taxon>
        <taxon>core chlorophytes</taxon>
        <taxon>Trebouxiophyceae</taxon>
        <taxon>Chlorellales</taxon>
        <taxon>Chlorellaceae</taxon>
        <taxon>Chlorella clade</taxon>
        <taxon>Chlorella</taxon>
    </lineage>
</organism>
<sequence length="329" mass="37313">MFGGGGGGGGGMFGGANGGMDASFKEFLNRPENAELLEKQQRKEIKQGLQMQEKMRALEFREKVLESDYDSQKNVAPFLQNRFLRRIIQTFTNDPAGDFEKWANNPRVMEMLREAKRMMDEGYLTEEEAETHMIRQLQDPKNDSYQEFKHKTRTVARLDTDKLVGALNEHLTDRRKGNAAYRAKDYPKALEHYERAQATVEFVEGLSQADQQEVNLNRVAVYLNLAAVHMAMQEYGSAVGFCDKALALDPTSIKALLRRSRAHTGRHEYGAAAADLASVRRLDPHSYEAAEQEAELQRTRLADRRKEQRLFADMFARDHQATVIGAGHA</sequence>
<accession>A0A9D4TLF4</accession>
<dbReference type="AlphaFoldDB" id="A0A9D4TLF4"/>
<evidence type="ECO:0000256" key="1">
    <source>
        <dbReference type="PROSITE-ProRule" id="PRU00339"/>
    </source>
</evidence>
<dbReference type="PANTHER" id="PTHR46512">
    <property type="entry name" value="PEPTIDYLPROLYL ISOMERASE"/>
    <property type="match status" value="1"/>
</dbReference>